<accession>A0ABW4UH13</accession>
<organism evidence="2 3">
    <name type="scientific">Mesorhizobium newzealandense</name>
    <dbReference type="NCBI Taxonomy" id="1300302"/>
    <lineage>
        <taxon>Bacteria</taxon>
        <taxon>Pseudomonadati</taxon>
        <taxon>Pseudomonadota</taxon>
        <taxon>Alphaproteobacteria</taxon>
        <taxon>Hyphomicrobiales</taxon>
        <taxon>Phyllobacteriaceae</taxon>
        <taxon>Mesorhizobium</taxon>
    </lineage>
</organism>
<evidence type="ECO:0000256" key="1">
    <source>
        <dbReference type="SAM" id="MobiDB-lite"/>
    </source>
</evidence>
<proteinExistence type="predicted"/>
<dbReference type="RefSeq" id="WP_379101912.1">
    <property type="nucleotide sequence ID" value="NZ_JBHUGZ010000016.1"/>
</dbReference>
<evidence type="ECO:0000313" key="2">
    <source>
        <dbReference type="EMBL" id="MFD1985526.1"/>
    </source>
</evidence>
<feature type="region of interest" description="Disordered" evidence="1">
    <location>
        <begin position="168"/>
        <end position="211"/>
    </location>
</feature>
<keyword evidence="3" id="KW-1185">Reference proteome</keyword>
<dbReference type="EMBL" id="JBHUGZ010000016">
    <property type="protein sequence ID" value="MFD1985526.1"/>
    <property type="molecule type" value="Genomic_DNA"/>
</dbReference>
<evidence type="ECO:0000313" key="3">
    <source>
        <dbReference type="Proteomes" id="UP001597405"/>
    </source>
</evidence>
<gene>
    <name evidence="2" type="ORF">ACFSOZ_23885</name>
</gene>
<name>A0ABW4UH13_9HYPH</name>
<evidence type="ECO:0008006" key="4">
    <source>
        <dbReference type="Google" id="ProtNLM"/>
    </source>
</evidence>
<sequence length="211" mass="23686">MTARWPDPDRATIDRYVASLGLRSMKSLTSYRQVLHGFQDVTERHQALNQEVLLAWLRESAIRRATSTLLHRTRIIDRFLERLVEIGAIEHNPVVALRDECNIKQCMPIWRALASRDPERALAELRQPRPFCSVLGENGRACRDDAAQRIQIHFATPVALAVRPVPAVASGTGNRTSERHDRSMGGNECHAGPRGGKRKAQARLCENPSSP</sequence>
<comment type="caution">
    <text evidence="2">The sequence shown here is derived from an EMBL/GenBank/DDBJ whole genome shotgun (WGS) entry which is preliminary data.</text>
</comment>
<protein>
    <recommendedName>
        <fullName evidence="4">Core-binding (CB) domain-containing protein</fullName>
    </recommendedName>
</protein>
<reference evidence="3" key="1">
    <citation type="journal article" date="2019" name="Int. J. Syst. Evol. Microbiol.">
        <title>The Global Catalogue of Microorganisms (GCM) 10K type strain sequencing project: providing services to taxonomists for standard genome sequencing and annotation.</title>
        <authorList>
            <consortium name="The Broad Institute Genomics Platform"/>
            <consortium name="The Broad Institute Genome Sequencing Center for Infectious Disease"/>
            <person name="Wu L."/>
            <person name="Ma J."/>
        </authorList>
    </citation>
    <scope>NUCLEOTIDE SEQUENCE [LARGE SCALE GENOMIC DNA]</scope>
    <source>
        <strain evidence="3">CGMCC 1.16225</strain>
    </source>
</reference>
<dbReference type="Proteomes" id="UP001597405">
    <property type="component" value="Unassembled WGS sequence"/>
</dbReference>